<dbReference type="AlphaFoldDB" id="A0A6J0NUJ5"/>
<dbReference type="Pfam" id="PF14214">
    <property type="entry name" value="Helitron_like_N"/>
    <property type="match status" value="1"/>
</dbReference>
<dbReference type="Proteomes" id="UP000504610">
    <property type="component" value="Chromosome 7"/>
</dbReference>
<dbReference type="InterPro" id="IPR025476">
    <property type="entry name" value="Helitron_helicase-like"/>
</dbReference>
<keyword evidence="2" id="KW-1185">Reference proteome</keyword>
<protein>
    <submittedName>
        <fullName evidence="3">Uncharacterized protein LOC108858706</fullName>
    </submittedName>
</protein>
<name>A0A6J0NUJ5_RAPSA</name>
<dbReference type="KEGG" id="rsz:108858706"/>
<organism evidence="2 3">
    <name type="scientific">Raphanus sativus</name>
    <name type="common">Radish</name>
    <name type="synonym">Raphanus raphanistrum var. sativus</name>
    <dbReference type="NCBI Taxonomy" id="3726"/>
    <lineage>
        <taxon>Eukaryota</taxon>
        <taxon>Viridiplantae</taxon>
        <taxon>Streptophyta</taxon>
        <taxon>Embryophyta</taxon>
        <taxon>Tracheophyta</taxon>
        <taxon>Spermatophyta</taxon>
        <taxon>Magnoliopsida</taxon>
        <taxon>eudicotyledons</taxon>
        <taxon>Gunneridae</taxon>
        <taxon>Pentapetalae</taxon>
        <taxon>rosids</taxon>
        <taxon>malvids</taxon>
        <taxon>Brassicales</taxon>
        <taxon>Brassicaceae</taxon>
        <taxon>Brassiceae</taxon>
        <taxon>Raphanus</taxon>
    </lineage>
</organism>
<reference evidence="3" key="2">
    <citation type="submission" date="2025-08" db="UniProtKB">
        <authorList>
            <consortium name="RefSeq"/>
        </authorList>
    </citation>
    <scope>IDENTIFICATION</scope>
    <source>
        <tissue evidence="3">Leaf</tissue>
    </source>
</reference>
<reference evidence="2" key="1">
    <citation type="journal article" date="2019" name="Database">
        <title>The radish genome database (RadishGD): an integrated information resource for radish genomics.</title>
        <authorList>
            <person name="Yu H.J."/>
            <person name="Baek S."/>
            <person name="Lee Y.J."/>
            <person name="Cho A."/>
            <person name="Mun J.H."/>
        </authorList>
    </citation>
    <scope>NUCLEOTIDE SEQUENCE [LARGE SCALE GENOMIC DNA]</scope>
    <source>
        <strain evidence="2">cv. WK10039</strain>
    </source>
</reference>
<gene>
    <name evidence="3" type="primary">LOC108858706</name>
</gene>
<dbReference type="GeneID" id="108858706"/>
<evidence type="ECO:0000313" key="3">
    <source>
        <dbReference type="RefSeq" id="XP_018488090.2"/>
    </source>
</evidence>
<feature type="domain" description="Helitron helicase-like" evidence="1">
    <location>
        <begin position="273"/>
        <end position="409"/>
    </location>
</feature>
<dbReference type="OrthoDB" id="1706095at2759"/>
<accession>A0A6J0NUJ5</accession>
<dbReference type="PANTHER" id="PTHR45786:SF66">
    <property type="entry name" value="HOOK MOTIF PROTEIN, PUTATIVE-RELATED"/>
    <property type="match status" value="1"/>
</dbReference>
<dbReference type="PANTHER" id="PTHR45786">
    <property type="entry name" value="DNA BINDING PROTEIN-LIKE"/>
    <property type="match status" value="1"/>
</dbReference>
<evidence type="ECO:0000259" key="1">
    <source>
        <dbReference type="Pfam" id="PF14214"/>
    </source>
</evidence>
<sequence>MSSQGSVNNDNIINNTGDTDDYDDYLNPETHTYFKNLNLRYFACCPIEIIDENRKLMELCLEHGNPEAHYIEDIIKYFTDKDKHKCIYHLRQSSIGNNDNGTFLFGLLMLSLGYYPRGKKKYRKSTESSKKENVRKEVIEMLLKMINEVNPYVHQFRSARDRFNTNPEQAFHMRIVSSREKDGRTYDTPKASEVAALIPGDFNLDMDKRDIVLQEKQTGWLKRISEIHPSYLALQYPLIFTYGENGFRLGIKKRETAATAKLKKKDISMRQWLCFLRMNQKSLRSDSYDSIAQSENGGKTDMHDKGTGFLLPASFTGGPRYMKNCYLDAMAICKYYEFPDLFVTFTCNPKWPEVTRYLEKRNLIADDRPKIIGRIFKIKLDSLMYHLTDKELLGKTWQKRGLPHAHILLFMHHDSKFPTTDDIDKVISAEIPDKEKEPELYDIVKDMMIHDPCGAAMNFADKTTVNKDGFPVYRRREQPGRYVEKNGVKCDNTSVIPYNKELSLLFRAHINVEWCNQSGSIKYLFKYINNGQDRVNVAVEPPNTEEMNEKKKNEIKDFFNCRYVSACEGAWRIFTFDIHYRSTPVERIQFHLPGKQIIVFKDDDTWEEVSRKSIENTMFMGWFELNKVSAVARTLTLAEIPTMFTWNKGAKKFHDRKRGFAIGIINYAPGKIEEAFYLRVLLNIVRGCTCDEEIRTYQDVVYETYKETCFAMGLLEDDQEYIHDLLRASFTETGSYMRQDVMIMLMSNTLSKPEVVWEHSWELLSEDIEHMRRRLLHIPEIEKLLKINGLSLENWKAMPQPIPDVVNNNVLIMDELSYDREELHYVLQHDIPRLT</sequence>
<dbReference type="RefSeq" id="XP_018488090.2">
    <property type="nucleotide sequence ID" value="XM_018632588.2"/>
</dbReference>
<proteinExistence type="predicted"/>
<evidence type="ECO:0000313" key="2">
    <source>
        <dbReference type="Proteomes" id="UP000504610"/>
    </source>
</evidence>